<dbReference type="PROSITE" id="PS51340">
    <property type="entry name" value="MOSC"/>
    <property type="match status" value="1"/>
</dbReference>
<dbReference type="Gene3D" id="2.40.33.20">
    <property type="entry name" value="PK beta-barrel domain-like"/>
    <property type="match status" value="1"/>
</dbReference>
<gene>
    <name evidence="2" type="ORF">D4765_05640</name>
</gene>
<evidence type="ECO:0000313" key="3">
    <source>
        <dbReference type="Proteomes" id="UP000306192"/>
    </source>
</evidence>
<dbReference type="GO" id="GO:0030151">
    <property type="term" value="F:molybdenum ion binding"/>
    <property type="evidence" value="ECO:0007669"/>
    <property type="project" value="InterPro"/>
</dbReference>
<comment type="caution">
    <text evidence="2">The sequence shown here is derived from an EMBL/GenBank/DDBJ whole genome shotgun (WGS) entry which is preliminary data.</text>
</comment>
<dbReference type="EMBL" id="QYRT01000007">
    <property type="protein sequence ID" value="TIH39037.1"/>
    <property type="molecule type" value="Genomic_DNA"/>
</dbReference>
<reference evidence="2 3" key="1">
    <citation type="journal article" date="2019" name="Microorganisms">
        <title>Systematic Affiliation and Genome Analysis of Subtercola vilae DB165(T) with Particular Emphasis on Cold Adaptation of an Isolate from a High-Altitude Cold Volcano Lake.</title>
        <authorList>
            <person name="Villalobos A.S."/>
            <person name="Wiese J."/>
            <person name="Imhoff J.F."/>
            <person name="Dorador C."/>
            <person name="Keller A."/>
            <person name="Hentschel U."/>
        </authorList>
    </citation>
    <scope>NUCLEOTIDE SEQUENCE [LARGE SCALE GENOMIC DNA]</scope>
    <source>
        <strain evidence="2 3">DB165</strain>
    </source>
</reference>
<dbReference type="GO" id="GO:0030170">
    <property type="term" value="F:pyridoxal phosphate binding"/>
    <property type="evidence" value="ECO:0007669"/>
    <property type="project" value="InterPro"/>
</dbReference>
<dbReference type="AlphaFoldDB" id="A0A4T2C4L6"/>
<evidence type="ECO:0000313" key="2">
    <source>
        <dbReference type="EMBL" id="TIH39037.1"/>
    </source>
</evidence>
<keyword evidence="3" id="KW-1185">Reference proteome</keyword>
<feature type="domain" description="MOSC" evidence="1">
    <location>
        <begin position="22"/>
        <end position="171"/>
    </location>
</feature>
<sequence>MRQIEVQVAHLFVSPLHRYEGRPSDGPVPLPAGGAEGGVAEIALRAHLGVVGDRYFGREAHRSASVTVMAMESLEAVERELQVGHALDPFATRRTVFLRGADVDALARTRFSLDTGAGEVVFQGNRPANPCAWMNVALAEGAHRALRGRGGVRCEPLADGNLTLGPAVLRVYDEP</sequence>
<proteinExistence type="predicted"/>
<dbReference type="OrthoDB" id="192945at2"/>
<dbReference type="Pfam" id="PF03473">
    <property type="entry name" value="MOSC"/>
    <property type="match status" value="1"/>
</dbReference>
<dbReference type="Proteomes" id="UP000306192">
    <property type="component" value="Unassembled WGS sequence"/>
</dbReference>
<evidence type="ECO:0000259" key="1">
    <source>
        <dbReference type="PROSITE" id="PS51340"/>
    </source>
</evidence>
<dbReference type="RefSeq" id="WP_136641268.1">
    <property type="nucleotide sequence ID" value="NZ_QYRT01000007.1"/>
</dbReference>
<dbReference type="InterPro" id="IPR005302">
    <property type="entry name" value="MoCF_Sase_C"/>
</dbReference>
<organism evidence="2 3">
    <name type="scientific">Subtercola vilae</name>
    <dbReference type="NCBI Taxonomy" id="2056433"/>
    <lineage>
        <taxon>Bacteria</taxon>
        <taxon>Bacillati</taxon>
        <taxon>Actinomycetota</taxon>
        <taxon>Actinomycetes</taxon>
        <taxon>Micrococcales</taxon>
        <taxon>Microbacteriaceae</taxon>
        <taxon>Subtercola</taxon>
    </lineage>
</organism>
<accession>A0A4T2C4L6</accession>
<dbReference type="GO" id="GO:0003824">
    <property type="term" value="F:catalytic activity"/>
    <property type="evidence" value="ECO:0007669"/>
    <property type="project" value="InterPro"/>
</dbReference>
<protein>
    <submittedName>
        <fullName evidence="2">Molybdenum cofactor biosysynthesis protein</fullName>
    </submittedName>
</protein>
<dbReference type="InterPro" id="IPR011037">
    <property type="entry name" value="Pyrv_Knase-like_insert_dom_sf"/>
</dbReference>
<dbReference type="SUPFAM" id="SSF50800">
    <property type="entry name" value="PK beta-barrel domain-like"/>
    <property type="match status" value="1"/>
</dbReference>
<name>A0A4T2C4L6_9MICO</name>